<reference evidence="2" key="1">
    <citation type="submission" date="2020-02" db="EMBL/GenBank/DDBJ databases">
        <authorList>
            <person name="Meier V. D."/>
        </authorList>
    </citation>
    <scope>NUCLEOTIDE SEQUENCE</scope>
    <source>
        <strain evidence="2">AVDCRST_MAG14</strain>
    </source>
</reference>
<keyword evidence="1" id="KW-1133">Transmembrane helix</keyword>
<keyword evidence="1" id="KW-0472">Membrane</keyword>
<evidence type="ECO:0000313" key="2">
    <source>
        <dbReference type="EMBL" id="CAA9458415.1"/>
    </source>
</evidence>
<organism evidence="2">
    <name type="scientific">uncultured Rubrobacteraceae bacterium</name>
    <dbReference type="NCBI Taxonomy" id="349277"/>
    <lineage>
        <taxon>Bacteria</taxon>
        <taxon>Bacillati</taxon>
        <taxon>Actinomycetota</taxon>
        <taxon>Rubrobacteria</taxon>
        <taxon>Rubrobacterales</taxon>
        <taxon>Rubrobacteraceae</taxon>
        <taxon>environmental samples</taxon>
    </lineage>
</organism>
<evidence type="ECO:0000256" key="1">
    <source>
        <dbReference type="SAM" id="Phobius"/>
    </source>
</evidence>
<protein>
    <submittedName>
        <fullName evidence="2">Uncharacterized protein</fullName>
    </submittedName>
</protein>
<proteinExistence type="predicted"/>
<feature type="transmembrane region" description="Helical" evidence="1">
    <location>
        <begin position="45"/>
        <end position="65"/>
    </location>
</feature>
<accession>A0A6J4R460</accession>
<sequence>MGKTINKTKHHRRRIPDTEAAIATRVAGGAAFGATVGAIGGVPGAVIGGLAGAAVLVVAPYLAVLGHDQGDDNDHNSN</sequence>
<name>A0A6J4R460_9ACTN</name>
<keyword evidence="1" id="KW-0812">Transmembrane</keyword>
<dbReference type="AlphaFoldDB" id="A0A6J4R460"/>
<dbReference type="EMBL" id="CADCVG010000084">
    <property type="protein sequence ID" value="CAA9458415.1"/>
    <property type="molecule type" value="Genomic_DNA"/>
</dbReference>
<feature type="transmembrane region" description="Helical" evidence="1">
    <location>
        <begin position="20"/>
        <end position="39"/>
    </location>
</feature>
<gene>
    <name evidence="2" type="ORF">AVDCRST_MAG14-2033</name>
</gene>